<dbReference type="NCBIfam" id="NF007494">
    <property type="entry name" value="PRK10089.1-3"/>
    <property type="match status" value="1"/>
</dbReference>
<reference evidence="5 6" key="1">
    <citation type="journal article" date="2016" name="Nat. Commun.">
        <title>Thousands of microbial genomes shed light on interconnected biogeochemical processes in an aquifer system.</title>
        <authorList>
            <person name="Anantharaman K."/>
            <person name="Brown C.T."/>
            <person name="Hug L.A."/>
            <person name="Sharon I."/>
            <person name="Castelle C.J."/>
            <person name="Probst A.J."/>
            <person name="Thomas B.C."/>
            <person name="Singh A."/>
            <person name="Wilkins M.J."/>
            <person name="Karaoz U."/>
            <person name="Brodie E.L."/>
            <person name="Williams K.H."/>
            <person name="Hubbard S.S."/>
            <person name="Banfield J.F."/>
        </authorList>
    </citation>
    <scope>NUCLEOTIDE SEQUENCE [LARGE SCALE GENOMIC DNA]</scope>
</reference>
<evidence type="ECO:0000313" key="5">
    <source>
        <dbReference type="EMBL" id="OGL81544.1"/>
    </source>
</evidence>
<feature type="domain" description="TRNA-binding" evidence="4">
    <location>
        <begin position="8"/>
        <end position="112"/>
    </location>
</feature>
<dbReference type="PROSITE" id="PS50886">
    <property type="entry name" value="TRBD"/>
    <property type="match status" value="1"/>
</dbReference>
<evidence type="ECO:0000256" key="2">
    <source>
        <dbReference type="ARBA" id="ARBA00022884"/>
    </source>
</evidence>
<dbReference type="SUPFAM" id="SSF50249">
    <property type="entry name" value="Nucleic acid-binding proteins"/>
    <property type="match status" value="1"/>
</dbReference>
<dbReference type="InterPro" id="IPR012340">
    <property type="entry name" value="NA-bd_OB-fold"/>
</dbReference>
<keyword evidence="1 3" id="KW-0820">tRNA-binding</keyword>
<dbReference type="AlphaFoldDB" id="A0A1F7UUX8"/>
<dbReference type="FunFam" id="2.40.50.140:FF:000165">
    <property type="entry name" value="Chaperone CsaA"/>
    <property type="match status" value="1"/>
</dbReference>
<dbReference type="InterPro" id="IPR008231">
    <property type="entry name" value="CsaA"/>
</dbReference>
<proteinExistence type="predicted"/>
<dbReference type="Pfam" id="PF01588">
    <property type="entry name" value="tRNA_bind"/>
    <property type="match status" value="1"/>
</dbReference>
<dbReference type="PANTHER" id="PTHR11586:SF37">
    <property type="entry name" value="TRNA-BINDING DOMAIN-CONTAINING PROTEIN"/>
    <property type="match status" value="1"/>
</dbReference>
<dbReference type="PANTHER" id="PTHR11586">
    <property type="entry name" value="TRNA-AMINOACYLATION COFACTOR ARC1 FAMILY MEMBER"/>
    <property type="match status" value="1"/>
</dbReference>
<dbReference type="Proteomes" id="UP000176846">
    <property type="component" value="Unassembled WGS sequence"/>
</dbReference>
<organism evidence="5 6">
    <name type="scientific">Candidatus Uhrbacteria bacterium RIFCSPLOWO2_01_FULL_47_25</name>
    <dbReference type="NCBI Taxonomy" id="1802402"/>
    <lineage>
        <taxon>Bacteria</taxon>
        <taxon>Candidatus Uhriibacteriota</taxon>
    </lineage>
</organism>
<gene>
    <name evidence="5" type="ORF">A2936_01745</name>
</gene>
<accession>A0A1F7UUX8</accession>
<keyword evidence="2 3" id="KW-0694">RNA-binding</keyword>
<dbReference type="Gene3D" id="2.40.50.140">
    <property type="entry name" value="Nucleic acid-binding proteins"/>
    <property type="match status" value="1"/>
</dbReference>
<dbReference type="InterPro" id="IPR051270">
    <property type="entry name" value="Tyrosine-tRNA_ligase_regulator"/>
</dbReference>
<dbReference type="NCBIfam" id="NF007495">
    <property type="entry name" value="PRK10089.1-4"/>
    <property type="match status" value="1"/>
</dbReference>
<dbReference type="NCBIfam" id="TIGR02222">
    <property type="entry name" value="chap_CsaA"/>
    <property type="match status" value="1"/>
</dbReference>
<protein>
    <submittedName>
        <fullName evidence="5">tRNA-binding protein</fullName>
    </submittedName>
</protein>
<sequence>MPQITWRDFEKIEFRVGTIIEAKDFPEARKPAYQLTIDLGPDVGIKKSSVQITHLYKKDELIGRQVLCVCNFPPKRIANFQSEILTCGFYLPTGEVVLTIPEKRVPNGSALA</sequence>
<dbReference type="InterPro" id="IPR002547">
    <property type="entry name" value="tRNA-bd_dom"/>
</dbReference>
<evidence type="ECO:0000256" key="1">
    <source>
        <dbReference type="ARBA" id="ARBA00022555"/>
    </source>
</evidence>
<evidence type="ECO:0000256" key="3">
    <source>
        <dbReference type="PROSITE-ProRule" id="PRU00209"/>
    </source>
</evidence>
<dbReference type="GO" id="GO:0000049">
    <property type="term" value="F:tRNA binding"/>
    <property type="evidence" value="ECO:0007669"/>
    <property type="project" value="UniProtKB-UniRule"/>
</dbReference>
<dbReference type="EMBL" id="MGEK01000027">
    <property type="protein sequence ID" value="OGL81544.1"/>
    <property type="molecule type" value="Genomic_DNA"/>
</dbReference>
<dbReference type="CDD" id="cd02798">
    <property type="entry name" value="tRNA_bind_CsaA"/>
    <property type="match status" value="1"/>
</dbReference>
<comment type="caution">
    <text evidence="5">The sequence shown here is derived from an EMBL/GenBank/DDBJ whole genome shotgun (WGS) entry which is preliminary data.</text>
</comment>
<evidence type="ECO:0000259" key="4">
    <source>
        <dbReference type="PROSITE" id="PS50886"/>
    </source>
</evidence>
<evidence type="ECO:0000313" key="6">
    <source>
        <dbReference type="Proteomes" id="UP000176846"/>
    </source>
</evidence>
<name>A0A1F7UUX8_9BACT</name>